<dbReference type="OrthoDB" id="7355674at2"/>
<evidence type="ECO:0000256" key="4">
    <source>
        <dbReference type="ARBA" id="ARBA00023163"/>
    </source>
</evidence>
<evidence type="ECO:0000313" key="7">
    <source>
        <dbReference type="EMBL" id="RIY02043.1"/>
    </source>
</evidence>
<dbReference type="Gene3D" id="3.40.50.1360">
    <property type="match status" value="1"/>
</dbReference>
<comment type="caution">
    <text evidence="7">The sequence shown here is derived from an EMBL/GenBank/DDBJ whole genome shotgun (WGS) entry which is preliminary data.</text>
</comment>
<name>A0A3A1WUE4_9HYPH</name>
<dbReference type="InterPro" id="IPR007324">
    <property type="entry name" value="Sugar-bd_dom_put"/>
</dbReference>
<proteinExistence type="inferred from homology"/>
<dbReference type="Proteomes" id="UP000265750">
    <property type="component" value="Unassembled WGS sequence"/>
</dbReference>
<feature type="domain" description="Sugar-binding" evidence="6">
    <location>
        <begin position="90"/>
        <end position="342"/>
    </location>
</feature>
<reference evidence="8" key="1">
    <citation type="submission" date="2018-09" db="EMBL/GenBank/DDBJ databases">
        <authorList>
            <person name="Tuo L."/>
        </authorList>
    </citation>
    <scope>NUCLEOTIDE SEQUENCE [LARGE SCALE GENOMIC DNA]</scope>
    <source>
        <strain evidence="8">M2BS4Y-1</strain>
    </source>
</reference>
<dbReference type="AlphaFoldDB" id="A0A3A1WUE4"/>
<evidence type="ECO:0000313" key="8">
    <source>
        <dbReference type="Proteomes" id="UP000265750"/>
    </source>
</evidence>
<protein>
    <submittedName>
        <fullName evidence="7">Sugar-binding transcriptional regulator</fullName>
    </submittedName>
</protein>
<dbReference type="GO" id="GO:0003677">
    <property type="term" value="F:DNA binding"/>
    <property type="evidence" value="ECO:0007669"/>
    <property type="project" value="UniProtKB-KW"/>
</dbReference>
<dbReference type="Pfam" id="PF04198">
    <property type="entry name" value="Sugar-bind"/>
    <property type="match status" value="1"/>
</dbReference>
<evidence type="ECO:0000256" key="1">
    <source>
        <dbReference type="ARBA" id="ARBA00010466"/>
    </source>
</evidence>
<keyword evidence="3" id="KW-0238">DNA-binding</keyword>
<evidence type="ECO:0000256" key="2">
    <source>
        <dbReference type="ARBA" id="ARBA00023015"/>
    </source>
</evidence>
<dbReference type="GO" id="GO:0030246">
    <property type="term" value="F:carbohydrate binding"/>
    <property type="evidence" value="ECO:0007669"/>
    <property type="project" value="InterPro"/>
</dbReference>
<dbReference type="PANTHER" id="PTHR34294:SF1">
    <property type="entry name" value="TRANSCRIPTIONAL REGULATOR LSRR"/>
    <property type="match status" value="1"/>
</dbReference>
<feature type="compositionally biased region" description="Basic and acidic residues" evidence="5">
    <location>
        <begin position="20"/>
        <end position="31"/>
    </location>
</feature>
<gene>
    <name evidence="7" type="ORF">D3218_06985</name>
</gene>
<evidence type="ECO:0000256" key="3">
    <source>
        <dbReference type="ARBA" id="ARBA00023125"/>
    </source>
</evidence>
<accession>A0A3A1WUE4</accession>
<evidence type="ECO:0000256" key="5">
    <source>
        <dbReference type="SAM" id="MobiDB-lite"/>
    </source>
</evidence>
<dbReference type="InterPro" id="IPR036388">
    <property type="entry name" value="WH-like_DNA-bd_sf"/>
</dbReference>
<evidence type="ECO:0000259" key="6">
    <source>
        <dbReference type="Pfam" id="PF04198"/>
    </source>
</evidence>
<dbReference type="PANTHER" id="PTHR34294">
    <property type="entry name" value="TRANSCRIPTIONAL REGULATOR-RELATED"/>
    <property type="match status" value="1"/>
</dbReference>
<comment type="similarity">
    <text evidence="1">Belongs to the SorC transcriptional regulatory family.</text>
</comment>
<dbReference type="InterPro" id="IPR051054">
    <property type="entry name" value="SorC_transcr_regulators"/>
</dbReference>
<keyword evidence="4" id="KW-0804">Transcription</keyword>
<organism evidence="7 8">
    <name type="scientific">Aureimonas flava</name>
    <dbReference type="NCBI Taxonomy" id="2320271"/>
    <lineage>
        <taxon>Bacteria</taxon>
        <taxon>Pseudomonadati</taxon>
        <taxon>Pseudomonadota</taxon>
        <taxon>Alphaproteobacteria</taxon>
        <taxon>Hyphomicrobiales</taxon>
        <taxon>Aurantimonadaceae</taxon>
        <taxon>Aureimonas</taxon>
    </lineage>
</organism>
<dbReference type="RefSeq" id="WP_119539180.1">
    <property type="nucleotide sequence ID" value="NZ_QYRN01000003.1"/>
</dbReference>
<keyword evidence="2" id="KW-0805">Transcription regulation</keyword>
<dbReference type="SUPFAM" id="SSF100950">
    <property type="entry name" value="NagB/RpiA/CoA transferase-like"/>
    <property type="match status" value="1"/>
</dbReference>
<dbReference type="EMBL" id="QYRN01000003">
    <property type="protein sequence ID" value="RIY02043.1"/>
    <property type="molecule type" value="Genomic_DNA"/>
</dbReference>
<dbReference type="Gene3D" id="1.10.10.10">
    <property type="entry name" value="Winged helix-like DNA-binding domain superfamily/Winged helix DNA-binding domain"/>
    <property type="match status" value="1"/>
</dbReference>
<dbReference type="InterPro" id="IPR037171">
    <property type="entry name" value="NagB/RpiA_transferase-like"/>
</dbReference>
<sequence>MGWRARAGSPGLSAQAGEGLRPDETSSRERQTVSSIDSDDIKARAAWLYYMEGLTQDQVAKILGVTRTRVLRMLAAAREDGTVQIRVTSPIARCARLEREVRARFGMERVVVVPDPQDEGQLPAMIGAALGQLLPDLLADGMTIGLGWGRTLSSSLPFVEPMGYGRSTTISMLGGLTHVSLSNPSEFAWRFADRIGGDCYMLACPVFAPDRATRDALLGHRGIAEVFRRTDRLDLAILSVGDFTRDSIFVRYGLLERADLDGLERAGAVGDVLCRFIDADGRVLDHSVNDRVLAVDPRRLADARRTVLASGGWSKFPAIRAAMSLLSPEILVTDERTAERLLDG</sequence>
<keyword evidence="8" id="KW-1185">Reference proteome</keyword>
<feature type="region of interest" description="Disordered" evidence="5">
    <location>
        <begin position="1"/>
        <end position="36"/>
    </location>
</feature>